<reference evidence="2 3" key="1">
    <citation type="submission" date="2011-12" db="EMBL/GenBank/DDBJ databases">
        <authorList>
            <person name="Kriszt B."/>
            <person name="Tancsics A."/>
            <person name="Cserhati M."/>
            <person name="Toth A."/>
            <person name="Nagy I."/>
            <person name="Horvath B."/>
            <person name="Tamura T."/>
            <person name="Kukolya J."/>
            <person name="Szoboszlay S."/>
        </authorList>
    </citation>
    <scope>NUCLEOTIDE SEQUENCE [LARGE SCALE GENOMIC DNA]</scope>
    <source>
        <strain evidence="2 3">AK37</strain>
    </source>
</reference>
<sequence length="448" mass="47538">MSSLMIHSYPPRTCLRRQADCDLVQMHPSDARREWLGDRIPGDLFALYCFDAPATPVADVLDELRSRAAVMGELQVRMVEVPAGLDYPYWAAHTPAEDRFVVHESGSYEQMLVALSGLVATRVDVTVSPWRLHVFPHVTGAPRGNGPALVVVLQMSHAFADGVRTSALARDLLAGTATPTTPPRALSPAGMLTRAVLRLPFSIPRVIADGRRSVDAARQLADPSVPPPTPGRPLVAVNTAPGPRRTVRTLVFDSAALRSVGTVTIGALTAIGAALSQFLGVDELSAEVPVAVAPGTARNSYRNVGVDLHCALREPHERAAAIAADLALQRIRARHPAMAIRVRTDDHVPAPLLRFGTDRLDLSVVPPTVTGNTVVSSVYRGPADLELGGGRVRFTSGFPGLSPVQALTHGVHGIGDTVTLSVTTSPDVLDAAGLARYVALLHEAVASL</sequence>
<dbReference type="Pfam" id="PF03007">
    <property type="entry name" value="WS_DGAT_cat"/>
    <property type="match status" value="1"/>
</dbReference>
<feature type="domain" description="O-acyltransferase WSD1-like N-terminal" evidence="1">
    <location>
        <begin position="54"/>
        <end position="189"/>
    </location>
</feature>
<comment type="caution">
    <text evidence="2">The sequence shown here is derived from an EMBL/GenBank/DDBJ whole genome shotgun (WGS) entry which is preliminary data.</text>
</comment>
<gene>
    <name evidence="2" type="ORF">AK37_18393</name>
</gene>
<dbReference type="Proteomes" id="UP000005064">
    <property type="component" value="Unassembled WGS sequence"/>
</dbReference>
<dbReference type="GO" id="GO:0045017">
    <property type="term" value="P:glycerolipid biosynthetic process"/>
    <property type="evidence" value="ECO:0007669"/>
    <property type="project" value="InterPro"/>
</dbReference>
<protein>
    <recommendedName>
        <fullName evidence="1">O-acyltransferase WSD1-like N-terminal domain-containing protein</fullName>
    </recommendedName>
</protein>
<organism evidence="2 3">
    <name type="scientific">Rhodococcus pyridinivorans AK37</name>
    <dbReference type="NCBI Taxonomy" id="1114960"/>
    <lineage>
        <taxon>Bacteria</taxon>
        <taxon>Bacillati</taxon>
        <taxon>Actinomycetota</taxon>
        <taxon>Actinomycetes</taxon>
        <taxon>Mycobacteriales</taxon>
        <taxon>Nocardiaceae</taxon>
        <taxon>Rhodococcus</taxon>
    </lineage>
</organism>
<accession>H0JVE2</accession>
<dbReference type="AlphaFoldDB" id="H0JVE2"/>
<dbReference type="PATRIC" id="fig|1114960.4.peg.3754"/>
<dbReference type="EMBL" id="AHBW01000053">
    <property type="protein sequence ID" value="EHK81755.1"/>
    <property type="molecule type" value="Genomic_DNA"/>
</dbReference>
<name>H0JVE2_9NOCA</name>
<evidence type="ECO:0000259" key="1">
    <source>
        <dbReference type="Pfam" id="PF03007"/>
    </source>
</evidence>
<evidence type="ECO:0000313" key="2">
    <source>
        <dbReference type="EMBL" id="EHK81755.1"/>
    </source>
</evidence>
<evidence type="ECO:0000313" key="3">
    <source>
        <dbReference type="Proteomes" id="UP000005064"/>
    </source>
</evidence>
<dbReference type="GO" id="GO:0004144">
    <property type="term" value="F:diacylglycerol O-acyltransferase activity"/>
    <property type="evidence" value="ECO:0007669"/>
    <property type="project" value="InterPro"/>
</dbReference>
<dbReference type="InterPro" id="IPR004255">
    <property type="entry name" value="O-acyltransferase_WSD1_N"/>
</dbReference>
<proteinExistence type="predicted"/>